<dbReference type="SUPFAM" id="SSF51735">
    <property type="entry name" value="NAD(P)-binding Rossmann-fold domains"/>
    <property type="match status" value="1"/>
</dbReference>
<evidence type="ECO:0000313" key="3">
    <source>
        <dbReference type="Proteomes" id="UP000474957"/>
    </source>
</evidence>
<dbReference type="AlphaFoldDB" id="A0A6L5YWG5"/>
<dbReference type="PRINTS" id="PR00081">
    <property type="entry name" value="GDHRDH"/>
</dbReference>
<dbReference type="CDD" id="cd05233">
    <property type="entry name" value="SDR_c"/>
    <property type="match status" value="1"/>
</dbReference>
<dbReference type="InterPro" id="IPR002347">
    <property type="entry name" value="SDR_fam"/>
</dbReference>
<name>A0A6L5YWG5_9RHOB</name>
<dbReference type="RefSeq" id="WP_154444616.1">
    <property type="nucleotide sequence ID" value="NZ_WIND01000001.1"/>
</dbReference>
<dbReference type="PANTHER" id="PTHR43975:SF2">
    <property type="entry name" value="EG:BACR7A4.14 PROTEIN-RELATED"/>
    <property type="match status" value="1"/>
</dbReference>
<evidence type="ECO:0000313" key="2">
    <source>
        <dbReference type="EMBL" id="MSU88547.1"/>
    </source>
</evidence>
<dbReference type="FunFam" id="3.40.50.720:FF:000084">
    <property type="entry name" value="Short-chain dehydrogenase reductase"/>
    <property type="match status" value="1"/>
</dbReference>
<dbReference type="Proteomes" id="UP000474957">
    <property type="component" value="Unassembled WGS sequence"/>
</dbReference>
<dbReference type="PANTHER" id="PTHR43975">
    <property type="entry name" value="ZGC:101858"/>
    <property type="match status" value="1"/>
</dbReference>
<dbReference type="EMBL" id="WIND01000001">
    <property type="protein sequence ID" value="MSU88547.1"/>
    <property type="molecule type" value="Genomic_DNA"/>
</dbReference>
<comment type="similarity">
    <text evidence="1">Belongs to the short-chain dehydrogenases/reductases (SDR) family.</text>
</comment>
<dbReference type="Gene3D" id="3.40.50.720">
    <property type="entry name" value="NAD(P)-binding Rossmann-like Domain"/>
    <property type="match status" value="1"/>
</dbReference>
<dbReference type="Pfam" id="PF13561">
    <property type="entry name" value="adh_short_C2"/>
    <property type="match status" value="1"/>
</dbReference>
<proteinExistence type="inferred from homology"/>
<dbReference type="PRINTS" id="PR00080">
    <property type="entry name" value="SDRFAMILY"/>
</dbReference>
<dbReference type="InterPro" id="IPR036291">
    <property type="entry name" value="NAD(P)-bd_dom_sf"/>
</dbReference>
<accession>A0A6L5YWG5</accession>
<comment type="caution">
    <text evidence="2">The sequence shown here is derived from an EMBL/GenBank/DDBJ whole genome shotgun (WGS) entry which is preliminary data.</text>
</comment>
<protein>
    <submittedName>
        <fullName evidence="2">SDR family oxidoreductase</fullName>
    </submittedName>
</protein>
<keyword evidence="3" id="KW-1185">Reference proteome</keyword>
<organism evidence="2 3">
    <name type="scientific">Halovulum marinum</name>
    <dbReference type="NCBI Taxonomy" id="2662447"/>
    <lineage>
        <taxon>Bacteria</taxon>
        <taxon>Pseudomonadati</taxon>
        <taxon>Pseudomonadota</taxon>
        <taxon>Alphaproteobacteria</taxon>
        <taxon>Rhodobacterales</taxon>
        <taxon>Paracoccaceae</taxon>
        <taxon>Halovulum</taxon>
    </lineage>
</organism>
<sequence length="269" mass="28654">MAFSLDGKTVIVTGASQGVGLAIARRFSIHGARVMMTGTDEERLEAEAATLRKSEREVSHFAGDLREKLTVNNLIAATVDQFEGIDILINASREVRKSDPLDPDDTTFETLMDLNVRPTLHLSQAVARRMIKLAGPADEDRAGIGSIVNVTSIASRRTLPELMAYSVASAAVDQLTRSMAVAFAAHRIRVNAIALGSVLSASLQSALKDRRDLQDNLTAVTPLGRIGEADEAAEAAVFLASDSASFVTGQILAVDGGRTMLDPMDTPAH</sequence>
<gene>
    <name evidence="2" type="ORF">GE300_02800</name>
</gene>
<reference evidence="2 3" key="1">
    <citation type="submission" date="2019-10" db="EMBL/GenBank/DDBJ databases">
        <title>Cognatihalovulum marinum gen. nov. sp. nov., a new member of the family Rhodobacteraceae isolated from deep seawater of the Northwest Indian Ocean.</title>
        <authorList>
            <person name="Ruan C."/>
            <person name="Wang J."/>
            <person name="Zheng X."/>
            <person name="Song L."/>
            <person name="Zhu Y."/>
            <person name="Huang Y."/>
            <person name="Lu Z."/>
            <person name="Du W."/>
            <person name="Huang L."/>
            <person name="Dai X."/>
        </authorList>
    </citation>
    <scope>NUCLEOTIDE SEQUENCE [LARGE SCALE GENOMIC DNA]</scope>
    <source>
        <strain evidence="2 3">2CG4</strain>
    </source>
</reference>
<evidence type="ECO:0000256" key="1">
    <source>
        <dbReference type="ARBA" id="ARBA00006484"/>
    </source>
</evidence>